<dbReference type="InterPro" id="IPR000944">
    <property type="entry name" value="Tscrpt_reg_Rrf2"/>
</dbReference>
<dbReference type="Pfam" id="PF02082">
    <property type="entry name" value="Rrf2"/>
    <property type="match status" value="1"/>
</dbReference>
<evidence type="ECO:0000313" key="2">
    <source>
        <dbReference type="Proteomes" id="UP000186132"/>
    </source>
</evidence>
<evidence type="ECO:0000313" key="1">
    <source>
        <dbReference type="EMBL" id="SHH54713.1"/>
    </source>
</evidence>
<dbReference type="InterPro" id="IPR036388">
    <property type="entry name" value="WH-like_DNA-bd_sf"/>
</dbReference>
<reference evidence="2" key="1">
    <citation type="submission" date="2016-11" db="EMBL/GenBank/DDBJ databases">
        <authorList>
            <person name="Varghese N."/>
            <person name="Submissions S."/>
        </authorList>
    </citation>
    <scope>NUCLEOTIDE SEQUENCE [LARGE SCALE GENOMIC DNA]</scope>
    <source>
        <strain evidence="2">DSM 45627</strain>
    </source>
</reference>
<dbReference type="RefSeq" id="WP_073392256.1">
    <property type="nucleotide sequence ID" value="NZ_FQVU01000007.1"/>
</dbReference>
<dbReference type="EMBL" id="FQVU01000007">
    <property type="protein sequence ID" value="SHH54713.1"/>
    <property type="molecule type" value="Genomic_DNA"/>
</dbReference>
<dbReference type="Proteomes" id="UP000186132">
    <property type="component" value="Unassembled WGS sequence"/>
</dbReference>
<dbReference type="SUPFAM" id="SSF46785">
    <property type="entry name" value="Winged helix' DNA-binding domain"/>
    <property type="match status" value="1"/>
</dbReference>
<organism evidence="1 2">
    <name type="scientific">Jatrophihabitans endophyticus</name>
    <dbReference type="NCBI Taxonomy" id="1206085"/>
    <lineage>
        <taxon>Bacteria</taxon>
        <taxon>Bacillati</taxon>
        <taxon>Actinomycetota</taxon>
        <taxon>Actinomycetes</taxon>
        <taxon>Jatrophihabitantales</taxon>
        <taxon>Jatrophihabitantaceae</taxon>
        <taxon>Jatrophihabitans</taxon>
    </lineage>
</organism>
<dbReference type="PANTHER" id="PTHR33221:SF15">
    <property type="entry name" value="HTH-TYPE TRANSCRIPTIONAL REGULATOR YWGB-RELATED"/>
    <property type="match status" value="1"/>
</dbReference>
<sequence length="151" mass="15996">MAGRANTQFSVAAHALVYLAGAGGGFGAHARPVSSDELAQSVNVNPVHLRRVLGPLREAGLLRSRPGARGGWELARAAEHIRLDEVWEVVVTGALVATHGPNPSCPIGRQVHGLLGDIEDDMAQAVRAALHRRTVAELVRRVSDEIPADRG</sequence>
<proteinExistence type="predicted"/>
<keyword evidence="2" id="KW-1185">Reference proteome</keyword>
<dbReference type="PROSITE" id="PS51197">
    <property type="entry name" value="HTH_RRF2_2"/>
    <property type="match status" value="1"/>
</dbReference>
<dbReference type="GO" id="GO:0003700">
    <property type="term" value="F:DNA-binding transcription factor activity"/>
    <property type="evidence" value="ECO:0007669"/>
    <property type="project" value="TreeGrafter"/>
</dbReference>
<dbReference type="PANTHER" id="PTHR33221">
    <property type="entry name" value="WINGED HELIX-TURN-HELIX TRANSCRIPTIONAL REGULATOR, RRF2 FAMILY"/>
    <property type="match status" value="1"/>
</dbReference>
<protein>
    <submittedName>
        <fullName evidence="1">Transcriptional regulator, BadM/Rrf2 family</fullName>
    </submittedName>
</protein>
<dbReference type="GO" id="GO:0005829">
    <property type="term" value="C:cytosol"/>
    <property type="evidence" value="ECO:0007669"/>
    <property type="project" value="TreeGrafter"/>
</dbReference>
<dbReference type="AlphaFoldDB" id="A0A1M5TWF2"/>
<gene>
    <name evidence="1" type="ORF">SAMN05443575_4050</name>
</gene>
<name>A0A1M5TWF2_9ACTN</name>
<dbReference type="Gene3D" id="1.10.10.10">
    <property type="entry name" value="Winged helix-like DNA-binding domain superfamily/Winged helix DNA-binding domain"/>
    <property type="match status" value="1"/>
</dbReference>
<dbReference type="InterPro" id="IPR036390">
    <property type="entry name" value="WH_DNA-bd_sf"/>
</dbReference>
<dbReference type="STRING" id="1206085.SAMN05443575_4050"/>
<accession>A0A1M5TWF2</accession>